<evidence type="ECO:0008006" key="5">
    <source>
        <dbReference type="Google" id="ProtNLM"/>
    </source>
</evidence>
<keyword evidence="2" id="KW-0472">Membrane</keyword>
<keyword evidence="4" id="KW-1185">Reference proteome</keyword>
<reference evidence="3 4" key="1">
    <citation type="submission" date="2021-01" db="EMBL/GenBank/DDBJ databases">
        <title>Whole genome shotgun sequence of Actinoplanes couchii NBRC 106145.</title>
        <authorList>
            <person name="Komaki H."/>
            <person name="Tamura T."/>
        </authorList>
    </citation>
    <scope>NUCLEOTIDE SEQUENCE [LARGE SCALE GENOMIC DNA]</scope>
    <source>
        <strain evidence="3 4">NBRC 106145</strain>
    </source>
</reference>
<accession>A0ABQ3XQH6</accession>
<dbReference type="Proteomes" id="UP000612282">
    <property type="component" value="Unassembled WGS sequence"/>
</dbReference>
<evidence type="ECO:0000313" key="3">
    <source>
        <dbReference type="EMBL" id="GID60761.1"/>
    </source>
</evidence>
<gene>
    <name evidence="3" type="ORF">Aco03nite_091650</name>
</gene>
<protein>
    <recommendedName>
        <fullName evidence="5">Adhesin domain-containing protein</fullName>
    </recommendedName>
</protein>
<evidence type="ECO:0000256" key="2">
    <source>
        <dbReference type="SAM" id="Phobius"/>
    </source>
</evidence>
<comment type="caution">
    <text evidence="3">The sequence shown here is derived from an EMBL/GenBank/DDBJ whole genome shotgun (WGS) entry which is preliminary data.</text>
</comment>
<sequence>MKDGQQRAELRIAGYIKPVPRHAAHEERARIAWPDIAEYWPDSPTALLPPNAHSVAHEDPDDQRNRSWVRGPVVLTGMTALLVVFGTVLLARPLANSEIAARPVAAPTGPIQLDPIPVASPSPSFSFSLPPAAASPSLSPSPSASTAPAAPKRARFEFVSGVTVLSVRIMDLDGDSYRVTSPDGAAVDAETTFSGGVLRVDVKSTDSGTVEVALSRETVWHLSLGAGVKTLNFDSTEGTVSRIDLDGGAESMNLFLGKLAGVVPVRMTGGVGSWAIHTVVRIPTRVYVRAGAGNVTLYGKASGGTAPGAVLGNDDLGKGPALDIEATGGMGSLEVKRS</sequence>
<name>A0ABQ3XQH6_9ACTN</name>
<keyword evidence="2" id="KW-1133">Transmembrane helix</keyword>
<keyword evidence="2" id="KW-0812">Transmembrane</keyword>
<dbReference type="EMBL" id="BOMG01000114">
    <property type="protein sequence ID" value="GID60761.1"/>
    <property type="molecule type" value="Genomic_DNA"/>
</dbReference>
<dbReference type="RefSeq" id="WP_203808078.1">
    <property type="nucleotide sequence ID" value="NZ_BAAAQE010000111.1"/>
</dbReference>
<feature type="region of interest" description="Disordered" evidence="1">
    <location>
        <begin position="130"/>
        <end position="150"/>
    </location>
</feature>
<evidence type="ECO:0000313" key="4">
    <source>
        <dbReference type="Proteomes" id="UP000612282"/>
    </source>
</evidence>
<organism evidence="3 4">
    <name type="scientific">Actinoplanes couchii</name>
    <dbReference type="NCBI Taxonomy" id="403638"/>
    <lineage>
        <taxon>Bacteria</taxon>
        <taxon>Bacillati</taxon>
        <taxon>Actinomycetota</taxon>
        <taxon>Actinomycetes</taxon>
        <taxon>Micromonosporales</taxon>
        <taxon>Micromonosporaceae</taxon>
        <taxon>Actinoplanes</taxon>
    </lineage>
</organism>
<evidence type="ECO:0000256" key="1">
    <source>
        <dbReference type="SAM" id="MobiDB-lite"/>
    </source>
</evidence>
<feature type="transmembrane region" description="Helical" evidence="2">
    <location>
        <begin position="73"/>
        <end position="95"/>
    </location>
</feature>
<proteinExistence type="predicted"/>